<proteinExistence type="predicted"/>
<dbReference type="InterPro" id="IPR002934">
    <property type="entry name" value="Polymerase_NTP_transf_dom"/>
</dbReference>
<sequence length="146" mass="15461">MLEWGVDDFTDRVADRLAALPGVRAVALGGSRAQGTHREDSDWDLAVCYRGGFDPRALRDVGCPGEVSQIGGWGGGPCRTNRCRRTQAAHAVLAARGEWVANEKTLLSRAGLDAVDGITARVEADPVRAAEEAHRVLSAAVRVATG</sequence>
<dbReference type="Proteomes" id="UP000639606">
    <property type="component" value="Unassembled WGS sequence"/>
</dbReference>
<organism evidence="2 3">
    <name type="scientific">Saccharothrix coeruleofusca</name>
    <dbReference type="NCBI Taxonomy" id="33919"/>
    <lineage>
        <taxon>Bacteria</taxon>
        <taxon>Bacillati</taxon>
        <taxon>Actinomycetota</taxon>
        <taxon>Actinomycetes</taxon>
        <taxon>Pseudonocardiales</taxon>
        <taxon>Pseudonocardiaceae</taxon>
        <taxon>Saccharothrix</taxon>
    </lineage>
</organism>
<comment type="caution">
    <text evidence="2">The sequence shown here is derived from an EMBL/GenBank/DDBJ whole genome shotgun (WGS) entry which is preliminary data.</text>
</comment>
<evidence type="ECO:0000313" key="2">
    <source>
        <dbReference type="EMBL" id="GGP78948.1"/>
    </source>
</evidence>
<dbReference type="AlphaFoldDB" id="A0A918AV00"/>
<evidence type="ECO:0000313" key="3">
    <source>
        <dbReference type="Proteomes" id="UP000639606"/>
    </source>
</evidence>
<dbReference type="Pfam" id="PF01909">
    <property type="entry name" value="NTP_transf_2"/>
    <property type="match status" value="1"/>
</dbReference>
<dbReference type="Gene3D" id="3.30.460.10">
    <property type="entry name" value="Beta Polymerase, domain 2"/>
    <property type="match status" value="1"/>
</dbReference>
<name>A0A918AV00_9PSEU</name>
<dbReference type="SUPFAM" id="SSF81301">
    <property type="entry name" value="Nucleotidyltransferase"/>
    <property type="match status" value="1"/>
</dbReference>
<keyword evidence="3" id="KW-1185">Reference proteome</keyword>
<reference evidence="2" key="2">
    <citation type="submission" date="2020-09" db="EMBL/GenBank/DDBJ databases">
        <authorList>
            <person name="Sun Q."/>
            <person name="Ohkuma M."/>
        </authorList>
    </citation>
    <scope>NUCLEOTIDE SEQUENCE</scope>
    <source>
        <strain evidence="2">JCM 3313</strain>
    </source>
</reference>
<dbReference type="InterPro" id="IPR043519">
    <property type="entry name" value="NT_sf"/>
</dbReference>
<protein>
    <recommendedName>
        <fullName evidence="1">Polymerase nucleotidyl transferase domain-containing protein</fullName>
    </recommendedName>
</protein>
<reference evidence="2" key="1">
    <citation type="journal article" date="2014" name="Int. J. Syst. Evol. Microbiol.">
        <title>Complete genome sequence of Corynebacterium casei LMG S-19264T (=DSM 44701T), isolated from a smear-ripened cheese.</title>
        <authorList>
            <consortium name="US DOE Joint Genome Institute (JGI-PGF)"/>
            <person name="Walter F."/>
            <person name="Albersmeier A."/>
            <person name="Kalinowski J."/>
            <person name="Ruckert C."/>
        </authorList>
    </citation>
    <scope>NUCLEOTIDE SEQUENCE</scope>
    <source>
        <strain evidence="2">JCM 3313</strain>
    </source>
</reference>
<dbReference type="GO" id="GO:0016779">
    <property type="term" value="F:nucleotidyltransferase activity"/>
    <property type="evidence" value="ECO:0007669"/>
    <property type="project" value="InterPro"/>
</dbReference>
<evidence type="ECO:0000259" key="1">
    <source>
        <dbReference type="Pfam" id="PF01909"/>
    </source>
</evidence>
<gene>
    <name evidence="2" type="ORF">GCM10010185_61040</name>
</gene>
<dbReference type="CDD" id="cd05403">
    <property type="entry name" value="NT_KNTase_like"/>
    <property type="match status" value="1"/>
</dbReference>
<accession>A0A918AV00</accession>
<dbReference type="EMBL" id="BMRG01000018">
    <property type="protein sequence ID" value="GGP78948.1"/>
    <property type="molecule type" value="Genomic_DNA"/>
</dbReference>
<feature type="domain" description="Polymerase nucleotidyl transferase" evidence="1">
    <location>
        <begin position="12"/>
        <end position="71"/>
    </location>
</feature>